<evidence type="ECO:0000256" key="3">
    <source>
        <dbReference type="ARBA" id="ARBA00010323"/>
    </source>
</evidence>
<keyword evidence="7 14" id="KW-0812">Transmembrane</keyword>
<dbReference type="GO" id="GO:0016746">
    <property type="term" value="F:acyltransferase activity"/>
    <property type="evidence" value="ECO:0007669"/>
    <property type="project" value="UniProtKB-KW"/>
</dbReference>
<dbReference type="InterPro" id="IPR024194">
    <property type="entry name" value="Ac/AlaTfrase_AlgI/DltB"/>
</dbReference>
<comment type="similarity">
    <text evidence="3 13">Belongs to the membrane-bound acyltransferase family.</text>
</comment>
<dbReference type="EMBL" id="CYPU01000055">
    <property type="protein sequence ID" value="CUH49070.1"/>
    <property type="molecule type" value="Genomic_DNA"/>
</dbReference>
<dbReference type="PANTHER" id="PTHR13285">
    <property type="entry name" value="ACYLTRANSFERASE"/>
    <property type="match status" value="1"/>
</dbReference>
<dbReference type="InterPro" id="IPR028362">
    <property type="entry name" value="AlgI"/>
</dbReference>
<evidence type="ECO:0000256" key="13">
    <source>
        <dbReference type="PIRNR" id="PIRNR016636"/>
    </source>
</evidence>
<feature type="transmembrane region" description="Helical" evidence="14">
    <location>
        <begin position="343"/>
        <end position="360"/>
    </location>
</feature>
<dbReference type="Pfam" id="PF03062">
    <property type="entry name" value="MBOAT"/>
    <property type="match status" value="1"/>
</dbReference>
<dbReference type="GO" id="GO:0042121">
    <property type="term" value="P:alginic acid biosynthetic process"/>
    <property type="evidence" value="ECO:0007669"/>
    <property type="project" value="UniProtKB-KW"/>
</dbReference>
<evidence type="ECO:0000256" key="7">
    <source>
        <dbReference type="ARBA" id="ARBA00022692"/>
    </source>
</evidence>
<dbReference type="InterPro" id="IPR004299">
    <property type="entry name" value="MBOAT_fam"/>
</dbReference>
<feature type="transmembrane region" description="Helical" evidence="14">
    <location>
        <begin position="149"/>
        <end position="170"/>
    </location>
</feature>
<keyword evidence="8" id="KW-0016">Alginate biosynthesis</keyword>
<evidence type="ECO:0000256" key="9">
    <source>
        <dbReference type="ARBA" id="ARBA00022989"/>
    </source>
</evidence>
<evidence type="ECO:0000256" key="6">
    <source>
        <dbReference type="ARBA" id="ARBA00022679"/>
    </source>
</evidence>
<dbReference type="RefSeq" id="WP_058278533.1">
    <property type="nucleotide sequence ID" value="NZ_CYPU01000055.1"/>
</dbReference>
<evidence type="ECO:0000256" key="1">
    <source>
        <dbReference type="ARBA" id="ARBA00004651"/>
    </source>
</evidence>
<comment type="subcellular location">
    <subcellularLocation>
        <location evidence="1">Cell membrane</location>
        <topology evidence="1">Multi-pass membrane protein</topology>
    </subcellularLocation>
</comment>
<feature type="transmembrane region" description="Helical" evidence="14">
    <location>
        <begin position="31"/>
        <end position="47"/>
    </location>
</feature>
<keyword evidence="5 13" id="KW-1003">Cell membrane</keyword>
<feature type="transmembrane region" description="Helical" evidence="14">
    <location>
        <begin position="6"/>
        <end position="24"/>
    </location>
</feature>
<keyword evidence="6 13" id="KW-0808">Transferase</keyword>
<evidence type="ECO:0000256" key="14">
    <source>
        <dbReference type="SAM" id="Phobius"/>
    </source>
</evidence>
<feature type="transmembrane region" description="Helical" evidence="14">
    <location>
        <begin position="318"/>
        <end position="337"/>
    </location>
</feature>
<evidence type="ECO:0000256" key="12">
    <source>
        <dbReference type="ARBA" id="ARBA00031030"/>
    </source>
</evidence>
<protein>
    <recommendedName>
        <fullName evidence="4">Probable alginate O-acetylase AlgI</fullName>
    </recommendedName>
    <alternativeName>
        <fullName evidence="12">Alginate biosynthesis protein AlgI</fullName>
    </alternativeName>
</protein>
<dbReference type="PANTHER" id="PTHR13285:SF23">
    <property type="entry name" value="TEICHOIC ACID D-ALANYLTRANSFERASE"/>
    <property type="match status" value="1"/>
</dbReference>
<dbReference type="Proteomes" id="UP000050783">
    <property type="component" value="Unassembled WGS sequence"/>
</dbReference>
<dbReference type="OrthoDB" id="139172at2"/>
<dbReference type="PIRSF" id="PIRSF500217">
    <property type="entry name" value="AlgI"/>
    <property type="match status" value="1"/>
</dbReference>
<feature type="transmembrane region" description="Helical" evidence="14">
    <location>
        <begin position="81"/>
        <end position="99"/>
    </location>
</feature>
<evidence type="ECO:0000256" key="11">
    <source>
        <dbReference type="ARBA" id="ARBA00023315"/>
    </source>
</evidence>
<evidence type="ECO:0000313" key="15">
    <source>
        <dbReference type="EMBL" id="CUH49070.1"/>
    </source>
</evidence>
<name>A0A0P1F2M8_9RHOB</name>
<feature type="transmembrane region" description="Helical" evidence="14">
    <location>
        <begin position="182"/>
        <end position="202"/>
    </location>
</feature>
<reference evidence="15 16" key="1">
    <citation type="submission" date="2015-09" db="EMBL/GenBank/DDBJ databases">
        <authorList>
            <consortium name="Swine Surveillance"/>
        </authorList>
    </citation>
    <scope>NUCLEOTIDE SEQUENCE [LARGE SCALE GENOMIC DNA]</scope>
    <source>
        <strain evidence="15 16">CECT 4292</strain>
    </source>
</reference>
<keyword evidence="9 14" id="KW-1133">Transmembrane helix</keyword>
<sequence length="516" mass="58064">MLFNSLPFVFIFLPLTLAGYYLLIRMGLKQWIFLFLVIASLIFYAVWNPPYVLLLILSVLGNYLTGLWIERARDNGSGSGWALALGVAGNLLVLGWFKYANFFVDNANMLGAGLHLERIILPLAISFYTFQQIAFLVDVSRGEIRTGGIWRYATFVIFFPQLIAGPIVHYKEMMPQFFGRNPGRFVTANMTVGLVIFAIGLFKKTVIADSAAFFATPVFEAAQAGNTISLLAGWKAALAYTVQLYFDFSGYSDMAIGLARMFGIKLPVNFHSPLRAASIIEYWRRWHITLQQFIVSYMYQPLVLPLSRLAAQWRLGKWASFSVTVAAPTVVLFVVIGLWHGAAWTYVLFGLMHGTYLAINEFWRALRRKARRKSGIPGSSMALYHAVTLIAVIFANVMFRADSPAAAIAVWQGMIRLDQIAGMATVLPAKSSELITEPGLFLLGAAALIFLCPNTQQIMGRYSPILHWNRWRNRAPSLLHLTWRPTLPWMIWSGVVLFLGLAFILRGQSEFIYFNF</sequence>
<evidence type="ECO:0000313" key="16">
    <source>
        <dbReference type="Proteomes" id="UP000050783"/>
    </source>
</evidence>
<feature type="transmembrane region" description="Helical" evidence="14">
    <location>
        <begin position="381"/>
        <end position="399"/>
    </location>
</feature>
<dbReference type="GeneID" id="55494424"/>
<organism evidence="15 16">
    <name type="scientific">Ruegeria atlantica</name>
    <dbReference type="NCBI Taxonomy" id="81569"/>
    <lineage>
        <taxon>Bacteria</taxon>
        <taxon>Pseudomonadati</taxon>
        <taxon>Pseudomonadota</taxon>
        <taxon>Alphaproteobacteria</taxon>
        <taxon>Rhodobacterales</taxon>
        <taxon>Roseobacteraceae</taxon>
        <taxon>Ruegeria</taxon>
    </lineage>
</organism>
<evidence type="ECO:0000256" key="8">
    <source>
        <dbReference type="ARBA" id="ARBA00022841"/>
    </source>
</evidence>
<evidence type="ECO:0000256" key="10">
    <source>
        <dbReference type="ARBA" id="ARBA00023136"/>
    </source>
</evidence>
<feature type="transmembrane region" description="Helical" evidence="14">
    <location>
        <begin position="53"/>
        <end position="69"/>
    </location>
</feature>
<evidence type="ECO:0000256" key="2">
    <source>
        <dbReference type="ARBA" id="ARBA00005182"/>
    </source>
</evidence>
<dbReference type="GO" id="GO:0005886">
    <property type="term" value="C:plasma membrane"/>
    <property type="evidence" value="ECO:0007669"/>
    <property type="project" value="UniProtKB-SubCell"/>
</dbReference>
<evidence type="ECO:0000256" key="4">
    <source>
        <dbReference type="ARBA" id="ARBA00016084"/>
    </source>
</evidence>
<accession>A0A0P1F2M8</accession>
<comment type="pathway">
    <text evidence="2">Glycan biosynthesis; alginate biosynthesis.</text>
</comment>
<feature type="transmembrane region" description="Helical" evidence="14">
    <location>
        <begin position="486"/>
        <end position="505"/>
    </location>
</feature>
<evidence type="ECO:0000256" key="5">
    <source>
        <dbReference type="ARBA" id="ARBA00022475"/>
    </source>
</evidence>
<dbReference type="PIRSF" id="PIRSF016636">
    <property type="entry name" value="AlgI_DltB"/>
    <property type="match status" value="1"/>
</dbReference>
<gene>
    <name evidence="15" type="ORF">RUA4292_03264</name>
</gene>
<dbReference type="AlphaFoldDB" id="A0A0P1F2M8"/>
<proteinExistence type="inferred from homology"/>
<keyword evidence="11 13" id="KW-0012">Acyltransferase</keyword>
<feature type="transmembrane region" description="Helical" evidence="14">
    <location>
        <begin position="119"/>
        <end position="137"/>
    </location>
</feature>
<dbReference type="InterPro" id="IPR051085">
    <property type="entry name" value="MB_O-acyltransferase"/>
</dbReference>
<keyword evidence="10 13" id="KW-0472">Membrane</keyword>